<dbReference type="InterPro" id="IPR009050">
    <property type="entry name" value="Globin-like_sf"/>
</dbReference>
<dbReference type="KEGG" id="chq:AQ619_04295"/>
<keyword evidence="4" id="KW-1185">Reference proteome</keyword>
<dbReference type="InterPro" id="IPR044399">
    <property type="entry name" value="Mb-like_M"/>
</dbReference>
<protein>
    <recommendedName>
        <fullName evidence="2">Globin domain-containing protein</fullName>
    </recommendedName>
</protein>
<dbReference type="GO" id="GO:0020037">
    <property type="term" value="F:heme binding"/>
    <property type="evidence" value="ECO:0007669"/>
    <property type="project" value="InterPro"/>
</dbReference>
<keyword evidence="1" id="KW-0479">Metal-binding</keyword>
<keyword evidence="1" id="KW-0349">Heme</keyword>
<proteinExistence type="inferred from homology"/>
<comment type="similarity">
    <text evidence="1">Belongs to the globin family.</text>
</comment>
<dbReference type="CDD" id="cd01040">
    <property type="entry name" value="Mb-like"/>
    <property type="match status" value="1"/>
</dbReference>
<keyword evidence="1" id="KW-0813">Transport</keyword>
<keyword evidence="1" id="KW-0408">Iron</keyword>
<dbReference type="RefSeq" id="WP_062144750.1">
    <property type="nucleotide sequence ID" value="NZ_CP013002.1"/>
</dbReference>
<evidence type="ECO:0000259" key="2">
    <source>
        <dbReference type="Pfam" id="PF00042"/>
    </source>
</evidence>
<evidence type="ECO:0000313" key="4">
    <source>
        <dbReference type="Proteomes" id="UP000056905"/>
    </source>
</evidence>
<name>A0A0P0NY74_9CAUL</name>
<reference evidence="3 4" key="1">
    <citation type="submission" date="2015-10" db="EMBL/GenBank/DDBJ databases">
        <title>Conservation of the essential genome among Caulobacter and Brevundimonas species.</title>
        <authorList>
            <person name="Scott D."/>
            <person name="Ely B."/>
        </authorList>
    </citation>
    <scope>NUCLEOTIDE SEQUENCE [LARGE SCALE GENOMIC DNA]</scope>
    <source>
        <strain evidence="3 4">CB4</strain>
    </source>
</reference>
<evidence type="ECO:0000313" key="3">
    <source>
        <dbReference type="EMBL" id="ALL12639.1"/>
    </source>
</evidence>
<dbReference type="InterPro" id="IPR000971">
    <property type="entry name" value="Globin"/>
</dbReference>
<dbReference type="OrthoDB" id="7594567at2"/>
<feature type="domain" description="Globin" evidence="2">
    <location>
        <begin position="24"/>
        <end position="121"/>
    </location>
</feature>
<gene>
    <name evidence="3" type="ORF">AQ619_04295</name>
</gene>
<dbReference type="GO" id="GO:0005344">
    <property type="term" value="F:oxygen carrier activity"/>
    <property type="evidence" value="ECO:0007669"/>
    <property type="project" value="UniProtKB-KW"/>
</dbReference>
<dbReference type="Proteomes" id="UP000056905">
    <property type="component" value="Chromosome"/>
</dbReference>
<accession>A0A0P0NY74</accession>
<dbReference type="AlphaFoldDB" id="A0A0P0NY74"/>
<organism evidence="3 4">
    <name type="scientific">Caulobacter henricii</name>
    <dbReference type="NCBI Taxonomy" id="69395"/>
    <lineage>
        <taxon>Bacteria</taxon>
        <taxon>Pseudomonadati</taxon>
        <taxon>Pseudomonadota</taxon>
        <taxon>Alphaproteobacteria</taxon>
        <taxon>Caulobacterales</taxon>
        <taxon>Caulobacteraceae</taxon>
        <taxon>Caulobacter</taxon>
    </lineage>
</organism>
<keyword evidence="1" id="KW-0561">Oxygen transport</keyword>
<dbReference type="EMBL" id="CP013002">
    <property type="protein sequence ID" value="ALL12639.1"/>
    <property type="molecule type" value="Genomic_DNA"/>
</dbReference>
<sequence length="142" mass="15846">MRAELIEESLALAAERCADLTPLVYARLFAQQPQLEPLFCMDGNGQVRGEMLSQVIRAILDFVGERQYAATLIQSEAMNHAGYDVSPEVFGTFFGVVADTLREVLGEDWTAPIDEAWRGLLIELDYYVTHTNQFETARASGL</sequence>
<dbReference type="GO" id="GO:0019825">
    <property type="term" value="F:oxygen binding"/>
    <property type="evidence" value="ECO:0007669"/>
    <property type="project" value="InterPro"/>
</dbReference>
<dbReference type="STRING" id="69395.AQ619_04295"/>
<dbReference type="Pfam" id="PF00042">
    <property type="entry name" value="Globin"/>
    <property type="match status" value="1"/>
</dbReference>
<dbReference type="Gene3D" id="1.10.490.10">
    <property type="entry name" value="Globins"/>
    <property type="match status" value="1"/>
</dbReference>
<dbReference type="SUPFAM" id="SSF46458">
    <property type="entry name" value="Globin-like"/>
    <property type="match status" value="1"/>
</dbReference>
<evidence type="ECO:0000256" key="1">
    <source>
        <dbReference type="RuleBase" id="RU000356"/>
    </source>
</evidence>
<dbReference type="InterPro" id="IPR012292">
    <property type="entry name" value="Globin/Proto"/>
</dbReference>